<evidence type="ECO:0000313" key="3">
    <source>
        <dbReference type="Proteomes" id="UP000247480"/>
    </source>
</evidence>
<protein>
    <submittedName>
        <fullName evidence="2">tRNA U55 pseudouridine synthase TruB</fullName>
    </submittedName>
</protein>
<feature type="region of interest" description="Disordered" evidence="1">
    <location>
        <begin position="1"/>
        <end position="60"/>
    </location>
</feature>
<organism evidence="2 3">
    <name type="scientific">Pseudomonas syringae pv. actinidiae</name>
    <dbReference type="NCBI Taxonomy" id="103796"/>
    <lineage>
        <taxon>Bacteria</taxon>
        <taxon>Pseudomonadati</taxon>
        <taxon>Pseudomonadota</taxon>
        <taxon>Gammaproteobacteria</taxon>
        <taxon>Pseudomonadales</taxon>
        <taxon>Pseudomonadaceae</taxon>
        <taxon>Pseudomonas</taxon>
        <taxon>Pseudomonas syringae</taxon>
    </lineage>
</organism>
<dbReference type="Proteomes" id="UP000247480">
    <property type="component" value="Unassembled WGS sequence"/>
</dbReference>
<name>A0A2V0QAF8_PSESF</name>
<proteinExistence type="predicted"/>
<comment type="caution">
    <text evidence="2">The sequence shown here is derived from an EMBL/GenBank/DDBJ whole genome shotgun (WGS) entry which is preliminary data.</text>
</comment>
<dbReference type="AlphaFoldDB" id="A0A2V0QAF8"/>
<evidence type="ECO:0000313" key="2">
    <source>
        <dbReference type="EMBL" id="GBH09986.1"/>
    </source>
</evidence>
<reference evidence="2 3" key="1">
    <citation type="submission" date="2018-04" db="EMBL/GenBank/DDBJ databases">
        <title>Draft genome sequence of Pseudomonas syringae pv. actinidiae biovar 1 strains isolated from kiwifruit in Kagawa prefecture.</title>
        <authorList>
            <person name="Tabuchi M."/>
            <person name="Saito M."/>
            <person name="Fujiwara S."/>
            <person name="Sasa N."/>
            <person name="Akimitsu K."/>
            <person name="Gomi K."/>
            <person name="Konishi-Sugita S."/>
            <person name="Hamano K."/>
            <person name="Kataoka I."/>
        </authorList>
    </citation>
    <scope>NUCLEOTIDE SEQUENCE [LARGE SCALE GENOMIC DNA]</scope>
    <source>
        <strain evidence="2 3">MAFF212206</strain>
    </source>
</reference>
<sequence>MDARVLGANVPAVSSAMGGRGDLNDGPSAVSSFDCGGRKPRRPNSPIRRNVSKSGLEDLGLEAHPFKLSAPIYPPETA</sequence>
<evidence type="ECO:0000256" key="1">
    <source>
        <dbReference type="SAM" id="MobiDB-lite"/>
    </source>
</evidence>
<accession>A0A2V0QAF8</accession>
<gene>
    <name evidence="2" type="ORF">KPSA1_03391</name>
</gene>
<dbReference type="EMBL" id="BGJZ01000140">
    <property type="protein sequence ID" value="GBH09986.1"/>
    <property type="molecule type" value="Genomic_DNA"/>
</dbReference>